<evidence type="ECO:0008006" key="3">
    <source>
        <dbReference type="Google" id="ProtNLM"/>
    </source>
</evidence>
<dbReference type="AlphaFoldDB" id="A0A2I7N654"/>
<sequence>MQKLSKIHLSLISALALVGCDNVGGGSENSQVRQNKLTISNTPVFPHSGSGDIYALVLSNHTKEDMQLTNSQLKGISPSDEDSADDISTKLQLAKSLKATQLTDLIDLSACKMIKAGANCVVTIELPKQVASGYFDFSLQYTDSNAKAYTVDKLVVFNAGMVANDGVILTNQYIESVVVNSDKYTLAIPFQLTDDFESVAIRQHGVAPTGYNQIICNNQANDGKTNNSRKYAANNSCTALIELDSHEANPELALTFSDTHGSSRTVEIKSSVLYGNYPELVIIGAPAILTNASSKVITIKNIGTQTAKDVRLSETGDTTSFDINKASCEGKSLENNQQCVVQYQAKGNNQTATITQSVSYKGDDGLDTRMFSTKYPVYINKVANLKAPNQNNTTVLPAHRAIDAQKEYFPEELENITVSFDQPVNASGLYMNDGGMGALFGGKYSGCEGYTYLTPDKITCKLKSTDLRDMIGDTIFEMRTAQLGNSTGLIGNKPINERYYYYTVRHHRNPRVSAITNTSQTFKPGNTIKFAINLDSSRYSANNRYRFNPQSGYTITSNNCNTATNGCRIEVEYKIPLANQLTGSGTIQHTLPQQILSIVPASGSKPSELRVVHSQTVSVSKLPATHITDFWITHDFLQGYSCTKMYNTSGAVACYFRVAGISAPGYQSVIRSFNRFNGNSSCLLPVVGLGIGFCLTLNNLPDSSQGEIDPGIFFRNPIRTENGYTTAAVGAAFYVVLIPNGQDIRTNPPGTIYVGRFCIPLFPISSSSTGASVVAPYCGLPPEQ</sequence>
<protein>
    <recommendedName>
        <fullName evidence="3">Lipoprotein</fullName>
    </recommendedName>
</protein>
<reference evidence="2" key="1">
    <citation type="submission" date="2017-11" db="EMBL/GenBank/DDBJ databases">
        <authorList>
            <person name="Chan K.G."/>
            <person name="Lee L.S."/>
        </authorList>
    </citation>
    <scope>NUCLEOTIDE SEQUENCE [LARGE SCALE GENOMIC DNA]</scope>
    <source>
        <strain evidence="2">DSM 100970</strain>
    </source>
</reference>
<dbReference type="KEGG" id="nba:CUN60_06290"/>
<accession>A0A2I7N654</accession>
<dbReference type="PROSITE" id="PS51257">
    <property type="entry name" value="PROKAR_LIPOPROTEIN"/>
    <property type="match status" value="1"/>
</dbReference>
<proteinExistence type="predicted"/>
<gene>
    <name evidence="1" type="ORF">CUN60_06290</name>
</gene>
<name>A0A2I7N654_9NEIS</name>
<keyword evidence="2" id="KW-1185">Reference proteome</keyword>
<dbReference type="EMBL" id="CP024847">
    <property type="protein sequence ID" value="AUR51921.1"/>
    <property type="molecule type" value="Genomic_DNA"/>
</dbReference>
<organism evidence="1 2">
    <name type="scientific">Aquella oligotrophica</name>
    <dbReference type="NCBI Taxonomy" id="2067065"/>
    <lineage>
        <taxon>Bacteria</taxon>
        <taxon>Pseudomonadati</taxon>
        <taxon>Pseudomonadota</taxon>
        <taxon>Betaproteobacteria</taxon>
        <taxon>Neisseriales</taxon>
        <taxon>Neisseriaceae</taxon>
        <taxon>Aquella</taxon>
    </lineage>
</organism>
<dbReference type="Proteomes" id="UP000236655">
    <property type="component" value="Chromosome"/>
</dbReference>
<dbReference type="RefSeq" id="WP_102951217.1">
    <property type="nucleotide sequence ID" value="NZ_CP024847.1"/>
</dbReference>
<evidence type="ECO:0000313" key="2">
    <source>
        <dbReference type="Proteomes" id="UP000236655"/>
    </source>
</evidence>
<evidence type="ECO:0000313" key="1">
    <source>
        <dbReference type="EMBL" id="AUR51921.1"/>
    </source>
</evidence>